<evidence type="ECO:0000313" key="1">
    <source>
        <dbReference type="EMBL" id="AKU91261.1"/>
    </source>
</evidence>
<reference evidence="1 2" key="1">
    <citation type="submission" date="2015-08" db="EMBL/GenBank/DDBJ databases">
        <authorList>
            <person name="Babu N.S."/>
            <person name="Beckwith C.J."/>
            <person name="Beseler K.G."/>
            <person name="Brison A."/>
            <person name="Carone J.V."/>
            <person name="Caskin T.P."/>
            <person name="Diamond M."/>
            <person name="Durham M.E."/>
            <person name="Foxe J.M."/>
            <person name="Go M."/>
            <person name="Henderson B.A."/>
            <person name="Jones I.B."/>
            <person name="McGettigan J.A."/>
            <person name="Micheletti S.J."/>
            <person name="Nasrallah M.E."/>
            <person name="Ortiz D."/>
            <person name="Piller C.R."/>
            <person name="Privatt S.R."/>
            <person name="Schneider S.L."/>
            <person name="Sharp S."/>
            <person name="Smith T.C."/>
            <person name="Stanton J.D."/>
            <person name="Ullery H.E."/>
            <person name="Wilson R.J."/>
            <person name="Serrano M.G."/>
            <person name="Buck G."/>
            <person name="Lee V."/>
            <person name="Wang Y."/>
            <person name="Carvalho R."/>
            <person name="Voegtly L."/>
            <person name="Shi R."/>
            <person name="Duckworth R."/>
            <person name="Johnson A."/>
            <person name="Loviza R."/>
            <person name="Walstead R."/>
            <person name="Shah Z."/>
            <person name="Kiflezghi M."/>
            <person name="Wade K."/>
            <person name="Ball S.L."/>
            <person name="Bradley K.W."/>
            <person name="Asai D.J."/>
            <person name="Bowman C.A."/>
            <person name="Russell D.A."/>
            <person name="Pope W.H."/>
            <person name="Jacobs-Sera D."/>
            <person name="Hendrix R.W."/>
            <person name="Hatfull G.F."/>
        </authorList>
    </citation>
    <scope>NUCLEOTIDE SEQUENCE [LARGE SCALE GENOMIC DNA]</scope>
    <source>
        <strain evidence="1 2">DSM 27710</strain>
    </source>
</reference>
<keyword evidence="2" id="KW-1185">Reference proteome</keyword>
<dbReference type="AlphaFoldDB" id="A0A0K1PCY6"/>
<protein>
    <submittedName>
        <fullName evidence="1">Phage protein</fullName>
    </submittedName>
</protein>
<organism evidence="1 2">
    <name type="scientific">Vulgatibacter incomptus</name>
    <dbReference type="NCBI Taxonomy" id="1391653"/>
    <lineage>
        <taxon>Bacteria</taxon>
        <taxon>Pseudomonadati</taxon>
        <taxon>Myxococcota</taxon>
        <taxon>Myxococcia</taxon>
        <taxon>Myxococcales</taxon>
        <taxon>Cystobacterineae</taxon>
        <taxon>Vulgatibacteraceae</taxon>
        <taxon>Vulgatibacter</taxon>
    </lineage>
</organism>
<dbReference type="Proteomes" id="UP000055590">
    <property type="component" value="Chromosome"/>
</dbReference>
<gene>
    <name evidence="1" type="ORF">AKJ08_1648</name>
</gene>
<accession>A0A0K1PCY6</accession>
<dbReference type="EMBL" id="CP012332">
    <property type="protein sequence ID" value="AKU91261.1"/>
    <property type="molecule type" value="Genomic_DNA"/>
</dbReference>
<proteinExistence type="predicted"/>
<sequence>MCEEACETTEDCSGDNACSNGCAGSTQASFCFLPCKGDGDCSDTEACDLTFCGGKGGLCIPVAPVSCTVAGNECAAGTVCDPATLVCIDKCTSNADCPATTSCNQTSGLCVAAGTGCTTDAQCGAEAQCINNKCEPIATCTTQMECYDAGNQYCAATGTGVNTCQSTACGQSFNSCTRCTSGPNGGNRDASGPEIFSAAQDNIGSGGSSRCTRDANKCAPDAPILCQFSFFAFSPNALPTASLNSKVFVIGSKGPTNPFGVKRTEKNNLSNYSFQACFSEGGSSNSVGTAAFLKDDAGRQSNTLCTVGSK</sequence>
<evidence type="ECO:0000313" key="2">
    <source>
        <dbReference type="Proteomes" id="UP000055590"/>
    </source>
</evidence>
<name>A0A0K1PCY6_9BACT</name>
<dbReference type="STRING" id="1391653.AKJ08_1648"/>
<dbReference type="KEGG" id="vin:AKJ08_1648"/>